<feature type="compositionally biased region" description="Acidic residues" evidence="1">
    <location>
        <begin position="1556"/>
        <end position="1567"/>
    </location>
</feature>
<evidence type="ECO:0000313" key="3">
    <source>
        <dbReference type="Proteomes" id="UP000320762"/>
    </source>
</evidence>
<accession>A0A550CWF6</accession>
<feature type="compositionally biased region" description="Acidic residues" evidence="1">
    <location>
        <begin position="1151"/>
        <end position="1164"/>
    </location>
</feature>
<feature type="compositionally biased region" description="Basic and acidic residues" evidence="1">
    <location>
        <begin position="122"/>
        <end position="138"/>
    </location>
</feature>
<comment type="caution">
    <text evidence="2">The sequence shown here is derived from an EMBL/GenBank/DDBJ whole genome shotgun (WGS) entry which is preliminary data.</text>
</comment>
<reference evidence="2 3" key="1">
    <citation type="journal article" date="2019" name="New Phytol.">
        <title>Comparative genomics reveals unique wood-decay strategies and fruiting body development in the Schizophyllaceae.</title>
        <authorList>
            <person name="Almasi E."/>
            <person name="Sahu N."/>
            <person name="Krizsan K."/>
            <person name="Balint B."/>
            <person name="Kovacs G.M."/>
            <person name="Kiss B."/>
            <person name="Cseklye J."/>
            <person name="Drula E."/>
            <person name="Henrissat B."/>
            <person name="Nagy I."/>
            <person name="Chovatia M."/>
            <person name="Adam C."/>
            <person name="LaButti K."/>
            <person name="Lipzen A."/>
            <person name="Riley R."/>
            <person name="Grigoriev I.V."/>
            <person name="Nagy L.G."/>
        </authorList>
    </citation>
    <scope>NUCLEOTIDE SEQUENCE [LARGE SCALE GENOMIC DNA]</scope>
    <source>
        <strain evidence="2 3">NL-1724</strain>
    </source>
</reference>
<evidence type="ECO:0000313" key="2">
    <source>
        <dbReference type="EMBL" id="TRM69120.1"/>
    </source>
</evidence>
<feature type="compositionally biased region" description="Acidic residues" evidence="1">
    <location>
        <begin position="210"/>
        <end position="221"/>
    </location>
</feature>
<feature type="compositionally biased region" description="Acidic residues" evidence="1">
    <location>
        <begin position="139"/>
        <end position="154"/>
    </location>
</feature>
<sequence length="1631" mass="173760">MATSKRHQRPPIINPYDKFSQPDFDDWIGDLTGRLRSALGFEYQTERPQSSLADAFDTDDGSDTPHRAARSREVADHLSDAESAEELRPRSIKAKGKQRDPRERPNYGASTEPINLVDSDEERSSLESSGREGSRSEESGDSYDEESEGEEDDDTARHDRDWSQYASSSRNVVHAGSVSGESADGEDGSQADEHDERADDATVARSLSQFEDDEQPVDDDTSFPPPRLPTGPATRLAPATAPDIVDPWQGAEAYAEDYYKGGDRAIVKQLATSPDRLEDAEEAWEDAPKDDYEEWERPGDMDERSPEHDDVARSPVVDVPSGDRDVEIRDPWNPALAYAEDLYTGGDGPLTHSEDLADISRMGPDDVDMAAATQSWEEFQQDLAGSDALCDEGVLPPDQLSPTSPDIPAVAEDDILPMSDEEDRHAHVEEDGPRSPTPQALAQSVSAAYPPELGRHAGSQISSRSPSPGLGTQPLETSLLSPRAEHGERDFSIRSSPTPQNATDAPQAVGVADAAPTADLESGMAASAVQPPPSTSLVQDGLLQSNDTTDPLVDFQAYAGDQFDAWSSLSMKPSEGSLPEPDSGMSILGEPASQGQLETPGEMSLQATIAGMDATNVLDAYNILLDAFQDESVGPYADMADQPLSQSHSIAELEAELGFHPSSPPTTTGPLRQEDVHIIEVDDDADERDALRSTPTPAIEQPSVEAPPAADEVDAHGEIDPDDADAAVEEDMKHIDDAPVPLPATVEAPEESYADEEPLRPTQAADADVRPSGDVEESLPTQGTAGSPDMELQATQSAVALPDSTFSSPVRASPMGVPMMRIQIPAMVDNPYPASLSAPSGLPQDDPSSEDGEDDESTTGEAGSGDSSFASTDSAESATAEAVSSQEPTYDEGVRAADMPTEPSQPDVDVGTHSQPDVEGADKVDVEIAEKADDMVAIPAPAEEEPLSIAEIVEATSSPQETVPLPEATSRSGSPTPRPQPQSTEANEVTAEESIDGKTDSVDQLDAQTPEAMPAATSDVESDTIKVAEAPTKSPSLSPPQLEDPAPPSQNLAPDAASHDRGPTPDAVASSSEAAAIPSEPEKALPQKRARSMSETSSLTESDEDSEEEWRPPKRKRDTGAPPRLRKRAPQKAETKRPAARRAKRAKREDDDFNATSDDDEGSDYSEAAPRTKKKPSKGKERATTPSTASTSGASVAARMLEEPSSRASSVDPFTSGRATSVGQHSVPPPALPPPSAVPPVGAAWNMTHQHRKAAPTTMFQQIQRRMTAGAPPPAPRHLSSAASASSAPPSDGSGSSASSASASASAPPRRTKSARTLAVAASTTRAVTRANCRYHKVSIPREENQQRFYFLVPGCSLGHSELIEEEDIQEHGLASWEDGVRGIKDVEQLDLDPYVVGNLRKLTGVDILREGEVYYLPAPGETVRIARARPSLSARDYAPGAGGSQPSSPLHQHYARSPMRKAPTSVAESIGSAASGEPVLQRGRTATPSAYEDDDDELTEIEDEEDEPQRSTTGSPTKKGKGKAPDSPESSKKSAPRRRPTRLGEDLAAYKPGGEEQEVSTEDEEEETKRRKDARRPRKSGAARSGAARRGDAKRGVKRTRTSEVGAAADDNKAEGPSKSKKLRTRATAS</sequence>
<feature type="compositionally biased region" description="Basic and acidic residues" evidence="1">
    <location>
        <begin position="63"/>
        <end position="89"/>
    </location>
</feature>
<protein>
    <submittedName>
        <fullName evidence="2">Uncharacterized protein</fullName>
    </submittedName>
</protein>
<dbReference type="EMBL" id="VDMD01000001">
    <property type="protein sequence ID" value="TRM69120.1"/>
    <property type="molecule type" value="Genomic_DNA"/>
</dbReference>
<dbReference type="STRING" id="97359.A0A550CWF6"/>
<feature type="compositionally biased region" description="Polar residues" evidence="1">
    <location>
        <begin position="437"/>
        <end position="446"/>
    </location>
</feature>
<dbReference type="Proteomes" id="UP000320762">
    <property type="component" value="Unassembled WGS sequence"/>
</dbReference>
<feature type="compositionally biased region" description="Acidic residues" evidence="1">
    <location>
        <begin position="1492"/>
        <end position="1508"/>
    </location>
</feature>
<feature type="compositionally biased region" description="Polar residues" evidence="1">
    <location>
        <begin position="793"/>
        <end position="810"/>
    </location>
</feature>
<feature type="compositionally biased region" description="Basic and acidic residues" evidence="1">
    <location>
        <begin position="422"/>
        <end position="433"/>
    </location>
</feature>
<feature type="compositionally biased region" description="Polar residues" evidence="1">
    <location>
        <begin position="493"/>
        <end position="504"/>
    </location>
</feature>
<feature type="compositionally biased region" description="Basic residues" evidence="1">
    <location>
        <begin position="1620"/>
        <end position="1631"/>
    </location>
</feature>
<feature type="compositionally biased region" description="Acidic residues" evidence="1">
    <location>
        <begin position="720"/>
        <end position="729"/>
    </location>
</feature>
<keyword evidence="3" id="KW-1185">Reference proteome</keyword>
<feature type="compositionally biased region" description="Basic and acidic residues" evidence="1">
    <location>
        <begin position="286"/>
        <end position="312"/>
    </location>
</feature>
<feature type="compositionally biased region" description="Basic and acidic residues" evidence="1">
    <location>
        <begin position="191"/>
        <end position="202"/>
    </location>
</feature>
<feature type="compositionally biased region" description="Basic and acidic residues" evidence="1">
    <location>
        <begin position="483"/>
        <end position="492"/>
    </location>
</feature>
<feature type="region of interest" description="Disordered" evidence="1">
    <location>
        <begin position="570"/>
        <end position="598"/>
    </location>
</feature>
<feature type="compositionally biased region" description="Low complexity" evidence="1">
    <location>
        <begin position="866"/>
        <end position="885"/>
    </location>
</feature>
<gene>
    <name evidence="2" type="ORF">BD626DRAFT_532921</name>
</gene>
<feature type="compositionally biased region" description="Acidic residues" evidence="1">
    <location>
        <begin position="847"/>
        <end position="858"/>
    </location>
</feature>
<feature type="compositionally biased region" description="Low complexity" evidence="1">
    <location>
        <begin position="1277"/>
        <end position="1321"/>
    </location>
</feature>
<proteinExistence type="predicted"/>
<feature type="compositionally biased region" description="Low complexity" evidence="1">
    <location>
        <begin position="1184"/>
        <end position="1198"/>
    </location>
</feature>
<name>A0A550CWF6_9AGAR</name>
<feature type="compositionally biased region" description="Basic and acidic residues" evidence="1">
    <location>
        <begin position="1524"/>
        <end position="1533"/>
    </location>
</feature>
<feature type="region of interest" description="Disordered" evidence="1">
    <location>
        <begin position="685"/>
        <end position="815"/>
    </location>
</feature>
<organism evidence="2 3">
    <name type="scientific">Schizophyllum amplum</name>
    <dbReference type="NCBI Taxonomy" id="97359"/>
    <lineage>
        <taxon>Eukaryota</taxon>
        <taxon>Fungi</taxon>
        <taxon>Dikarya</taxon>
        <taxon>Basidiomycota</taxon>
        <taxon>Agaricomycotina</taxon>
        <taxon>Agaricomycetes</taxon>
        <taxon>Agaricomycetidae</taxon>
        <taxon>Agaricales</taxon>
        <taxon>Schizophyllaceae</taxon>
        <taxon>Schizophyllum</taxon>
    </lineage>
</organism>
<evidence type="ECO:0000256" key="1">
    <source>
        <dbReference type="SAM" id="MobiDB-lite"/>
    </source>
</evidence>
<feature type="compositionally biased region" description="Pro residues" evidence="1">
    <location>
        <begin position="1227"/>
        <end position="1238"/>
    </location>
</feature>
<feature type="region of interest" description="Disordered" evidence="1">
    <location>
        <begin position="1437"/>
        <end position="1631"/>
    </location>
</feature>
<feature type="compositionally biased region" description="Polar residues" evidence="1">
    <location>
        <begin position="535"/>
        <end position="548"/>
    </location>
</feature>
<feature type="compositionally biased region" description="Acidic residues" evidence="1">
    <location>
        <begin position="411"/>
        <end position="421"/>
    </location>
</feature>
<feature type="region of interest" description="Disordered" evidence="1">
    <location>
        <begin position="1"/>
        <end position="20"/>
    </location>
</feature>
<feature type="region of interest" description="Disordered" evidence="1">
    <location>
        <begin position="349"/>
        <end position="548"/>
    </location>
</feature>
<feature type="region of interest" description="Disordered" evidence="1">
    <location>
        <begin position="830"/>
        <end position="1321"/>
    </location>
</feature>
<dbReference type="OrthoDB" id="2804229at2759"/>
<feature type="compositionally biased region" description="Polar residues" evidence="1">
    <location>
        <begin position="1206"/>
        <end position="1224"/>
    </location>
</feature>
<feature type="compositionally biased region" description="Basic residues" evidence="1">
    <location>
        <begin position="1572"/>
        <end position="1582"/>
    </location>
</feature>
<feature type="region of interest" description="Disordered" evidence="1">
    <location>
        <begin position="46"/>
        <end position="248"/>
    </location>
</feature>
<feature type="region of interest" description="Disordered" evidence="1">
    <location>
        <begin position="270"/>
        <end position="328"/>
    </location>
</feature>
<feature type="compositionally biased region" description="Polar residues" evidence="1">
    <location>
        <begin position="969"/>
        <end position="987"/>
    </location>
</feature>
<feature type="compositionally biased region" description="Low complexity" evidence="1">
    <location>
        <begin position="1065"/>
        <end position="1079"/>
    </location>
</feature>
<feature type="compositionally biased region" description="Basic and acidic residues" evidence="1">
    <location>
        <begin position="920"/>
        <end position="934"/>
    </location>
</feature>